<protein>
    <recommendedName>
        <fullName evidence="10">Protein TonB</fullName>
    </recommendedName>
</protein>
<dbReference type="InterPro" id="IPR051045">
    <property type="entry name" value="TonB-dependent_transducer"/>
</dbReference>
<evidence type="ECO:0000256" key="8">
    <source>
        <dbReference type="ARBA" id="ARBA00022989"/>
    </source>
</evidence>
<dbReference type="Pfam" id="PF03544">
    <property type="entry name" value="TonB_C"/>
    <property type="match status" value="1"/>
</dbReference>
<evidence type="ECO:0000256" key="9">
    <source>
        <dbReference type="ARBA" id="ARBA00023136"/>
    </source>
</evidence>
<keyword evidence="9 10" id="KW-0472">Membrane</keyword>
<evidence type="ECO:0000256" key="3">
    <source>
        <dbReference type="ARBA" id="ARBA00022448"/>
    </source>
</evidence>
<keyword evidence="3 10" id="KW-0813">Transport</keyword>
<dbReference type="GO" id="GO:0015031">
    <property type="term" value="P:protein transport"/>
    <property type="evidence" value="ECO:0007669"/>
    <property type="project" value="UniProtKB-UniRule"/>
</dbReference>
<reference evidence="13" key="2">
    <citation type="submission" date="2023-01" db="EMBL/GenBank/DDBJ databases">
        <title>Draft genome sequence of Agaribacter marinus strain NBRC 110023.</title>
        <authorList>
            <person name="Sun Q."/>
            <person name="Mori K."/>
        </authorList>
    </citation>
    <scope>NUCLEOTIDE SEQUENCE</scope>
    <source>
        <strain evidence="13">NBRC 110023</strain>
    </source>
</reference>
<dbReference type="PANTHER" id="PTHR33446">
    <property type="entry name" value="PROTEIN TONB-RELATED"/>
    <property type="match status" value="1"/>
</dbReference>
<comment type="subcellular location">
    <subcellularLocation>
        <location evidence="1 10">Cell inner membrane</location>
        <topology evidence="1 10">Single-pass membrane protein</topology>
        <orientation evidence="1 10">Periplasmic side</orientation>
    </subcellularLocation>
</comment>
<dbReference type="AlphaFoldDB" id="A0AA37WIJ5"/>
<evidence type="ECO:0000256" key="7">
    <source>
        <dbReference type="ARBA" id="ARBA00022927"/>
    </source>
</evidence>
<feature type="transmembrane region" description="Helical" evidence="10">
    <location>
        <begin position="6"/>
        <end position="26"/>
    </location>
</feature>
<dbReference type="PANTHER" id="PTHR33446:SF14">
    <property type="entry name" value="PROTEIN TONB"/>
    <property type="match status" value="1"/>
</dbReference>
<evidence type="ECO:0000313" key="14">
    <source>
        <dbReference type="Proteomes" id="UP001156601"/>
    </source>
</evidence>
<evidence type="ECO:0000313" key="13">
    <source>
        <dbReference type="EMBL" id="GLR71163.1"/>
    </source>
</evidence>
<keyword evidence="10" id="KW-0735">Signal-anchor</keyword>
<dbReference type="InterPro" id="IPR006260">
    <property type="entry name" value="TonB/TolA_C"/>
</dbReference>
<feature type="domain" description="TonB C-terminal" evidence="12">
    <location>
        <begin position="110"/>
        <end position="201"/>
    </location>
</feature>
<accession>A0AA37WIJ5</accession>
<evidence type="ECO:0000256" key="1">
    <source>
        <dbReference type="ARBA" id="ARBA00004383"/>
    </source>
</evidence>
<feature type="region of interest" description="Disordered" evidence="11">
    <location>
        <begin position="50"/>
        <end position="89"/>
    </location>
</feature>
<name>A0AA37WIJ5_9ALTE</name>
<dbReference type="EMBL" id="BSOT01000005">
    <property type="protein sequence ID" value="GLR71163.1"/>
    <property type="molecule type" value="Genomic_DNA"/>
</dbReference>
<dbReference type="RefSeq" id="WP_284217460.1">
    <property type="nucleotide sequence ID" value="NZ_BSOT01000005.1"/>
</dbReference>
<evidence type="ECO:0000259" key="12">
    <source>
        <dbReference type="PROSITE" id="PS52015"/>
    </source>
</evidence>
<evidence type="ECO:0000256" key="11">
    <source>
        <dbReference type="SAM" id="MobiDB-lite"/>
    </source>
</evidence>
<evidence type="ECO:0000256" key="10">
    <source>
        <dbReference type="RuleBase" id="RU362123"/>
    </source>
</evidence>
<keyword evidence="8 10" id="KW-1133">Transmembrane helix</keyword>
<keyword evidence="7 10" id="KW-0653">Protein transport</keyword>
<dbReference type="Proteomes" id="UP001156601">
    <property type="component" value="Unassembled WGS sequence"/>
</dbReference>
<feature type="compositionally biased region" description="Low complexity" evidence="11">
    <location>
        <begin position="75"/>
        <end position="87"/>
    </location>
</feature>
<dbReference type="Gene3D" id="3.30.1150.10">
    <property type="match status" value="1"/>
</dbReference>
<dbReference type="GO" id="GO:0015891">
    <property type="term" value="P:siderophore transport"/>
    <property type="evidence" value="ECO:0007669"/>
    <property type="project" value="InterPro"/>
</dbReference>
<comment type="function">
    <text evidence="10">Interacts with outer membrane receptor proteins that carry out high-affinity binding and energy dependent uptake into the periplasmic space of specific substrates. It could act to transduce energy from the cytoplasmic membrane to specific energy-requiring processes in the outer membrane, resulting in the release into the periplasm of ligands bound by these outer membrane proteins.</text>
</comment>
<dbReference type="GO" id="GO:0031992">
    <property type="term" value="F:energy transducer activity"/>
    <property type="evidence" value="ECO:0007669"/>
    <property type="project" value="InterPro"/>
</dbReference>
<reference evidence="13" key="1">
    <citation type="journal article" date="2014" name="Int. J. Syst. Evol. Microbiol.">
        <title>Complete genome sequence of Corynebacterium casei LMG S-19264T (=DSM 44701T), isolated from a smear-ripened cheese.</title>
        <authorList>
            <consortium name="US DOE Joint Genome Institute (JGI-PGF)"/>
            <person name="Walter F."/>
            <person name="Albersmeier A."/>
            <person name="Kalinowski J."/>
            <person name="Ruckert C."/>
        </authorList>
    </citation>
    <scope>NUCLEOTIDE SEQUENCE</scope>
    <source>
        <strain evidence="13">NBRC 110023</strain>
    </source>
</reference>
<dbReference type="GO" id="GO:0005886">
    <property type="term" value="C:plasma membrane"/>
    <property type="evidence" value="ECO:0007669"/>
    <property type="project" value="UniProtKB-SubCell"/>
</dbReference>
<dbReference type="NCBIfam" id="TIGR01352">
    <property type="entry name" value="tonB_Cterm"/>
    <property type="match status" value="1"/>
</dbReference>
<organism evidence="13 14">
    <name type="scientific">Agaribacter marinus</name>
    <dbReference type="NCBI Taxonomy" id="1431249"/>
    <lineage>
        <taxon>Bacteria</taxon>
        <taxon>Pseudomonadati</taxon>
        <taxon>Pseudomonadota</taxon>
        <taxon>Gammaproteobacteria</taxon>
        <taxon>Alteromonadales</taxon>
        <taxon>Alteromonadaceae</taxon>
        <taxon>Agaribacter</taxon>
    </lineage>
</organism>
<comment type="caution">
    <text evidence="13">The sequence shown here is derived from an EMBL/GenBank/DDBJ whole genome shotgun (WGS) entry which is preliminary data.</text>
</comment>
<keyword evidence="14" id="KW-1185">Reference proteome</keyword>
<keyword evidence="4 10" id="KW-1003">Cell membrane</keyword>
<evidence type="ECO:0000256" key="6">
    <source>
        <dbReference type="ARBA" id="ARBA00022692"/>
    </source>
</evidence>
<dbReference type="GO" id="GO:0055085">
    <property type="term" value="P:transmembrane transport"/>
    <property type="evidence" value="ECO:0007669"/>
    <property type="project" value="InterPro"/>
</dbReference>
<evidence type="ECO:0000256" key="2">
    <source>
        <dbReference type="ARBA" id="ARBA00006555"/>
    </source>
</evidence>
<dbReference type="PROSITE" id="PS52015">
    <property type="entry name" value="TONB_CTD"/>
    <property type="match status" value="1"/>
</dbReference>
<proteinExistence type="inferred from homology"/>
<comment type="similarity">
    <text evidence="2 10">Belongs to the TonB family.</text>
</comment>
<sequence>MIRFVIALFCAAAITLGLFFLMQYLIKTGGGEMGEPPQGKVLDFVRVKQEEQVEQKDRKPRKPPKPEEPPPAMEAPPMESSSPDAAAGGMDFSADVSADVGLEGGVSLGGGDGDFVPIARSQAVYPRRAMQRGIQGYVIVEFTVSKLGTVKDPVVIKAEPEGIFEQAAINSVLSYKYKARVINGEPVDVAGVQTQVTFELN</sequence>
<gene>
    <name evidence="13" type="primary">tonB2_2</name>
    <name evidence="13" type="ORF">GCM10007852_20710</name>
</gene>
<evidence type="ECO:0000256" key="4">
    <source>
        <dbReference type="ARBA" id="ARBA00022475"/>
    </source>
</evidence>
<keyword evidence="6 10" id="KW-0812">Transmembrane</keyword>
<keyword evidence="5 10" id="KW-0997">Cell inner membrane</keyword>
<dbReference type="InterPro" id="IPR037682">
    <property type="entry name" value="TonB_C"/>
</dbReference>
<dbReference type="SUPFAM" id="SSF74653">
    <property type="entry name" value="TolA/TonB C-terminal domain"/>
    <property type="match status" value="1"/>
</dbReference>
<dbReference type="InterPro" id="IPR003538">
    <property type="entry name" value="TonB"/>
</dbReference>
<dbReference type="PRINTS" id="PR01374">
    <property type="entry name" value="TONBPROTEIN"/>
</dbReference>
<dbReference type="GO" id="GO:0030288">
    <property type="term" value="C:outer membrane-bounded periplasmic space"/>
    <property type="evidence" value="ECO:0007669"/>
    <property type="project" value="InterPro"/>
</dbReference>
<evidence type="ECO:0000256" key="5">
    <source>
        <dbReference type="ARBA" id="ARBA00022519"/>
    </source>
</evidence>